<keyword evidence="2 4" id="KW-0328">Glycosyltransferase</keyword>
<evidence type="ECO:0000259" key="5">
    <source>
        <dbReference type="Pfam" id="PF01048"/>
    </source>
</evidence>
<dbReference type="EMBL" id="JAMFLX010000046">
    <property type="protein sequence ID" value="MCL6272109.1"/>
    <property type="molecule type" value="Genomic_DNA"/>
</dbReference>
<name>A0ABT0PL49_9GAMM</name>
<evidence type="ECO:0000256" key="4">
    <source>
        <dbReference type="HAMAP-Rule" id="MF_01627"/>
    </source>
</evidence>
<feature type="binding site" evidence="4">
    <location>
        <position position="44"/>
    </location>
    <ligand>
        <name>phosphate</name>
        <dbReference type="ChEBI" id="CHEBI:43474"/>
        <note>ligand shared between dimeric partners</note>
    </ligand>
</feature>
<organism evidence="6 7">
    <name type="scientific">Parendozoicomonas callyspongiae</name>
    <dbReference type="NCBI Taxonomy" id="2942213"/>
    <lineage>
        <taxon>Bacteria</taxon>
        <taxon>Pseudomonadati</taxon>
        <taxon>Pseudomonadota</taxon>
        <taxon>Gammaproteobacteria</taxon>
        <taxon>Oceanospirillales</taxon>
        <taxon>Endozoicomonadaceae</taxon>
        <taxon>Parendozoicomonas</taxon>
    </lineage>
</organism>
<reference evidence="6 7" key="1">
    <citation type="submission" date="2022-05" db="EMBL/GenBank/DDBJ databases">
        <authorList>
            <person name="Park J.-S."/>
        </authorList>
    </citation>
    <scope>NUCLEOTIDE SEQUENCE [LARGE SCALE GENOMIC DNA]</scope>
    <source>
        <strain evidence="6 7">2012CJ34-2</strain>
    </source>
</reference>
<evidence type="ECO:0000313" key="7">
    <source>
        <dbReference type="Proteomes" id="UP001203338"/>
    </source>
</evidence>
<sequence length="239" mass="25965">MPTPHINAAPGDFASVVIMPDDPVRARFIAEHYLESAREVTSVRNMLGFTGQYEGRDVSVVGSGIGIPSISIYARELYVEYGVEAIIRVGRCSAIHQDVAVRDLILAIGACTSSGVNRQRFAGCDFAATCDYDLLCSASRLAYEKKIRLRAGNVCSVDAHLENESALNRAMERMGILGTEMEAAGLYGVAAECGRKALAFSVAFRHLKTGDAILEEDQEKSTRNMISLAMRTATSYSRK</sequence>
<dbReference type="Pfam" id="PF01048">
    <property type="entry name" value="PNP_UDP_1"/>
    <property type="match status" value="1"/>
</dbReference>
<dbReference type="NCBIfam" id="NF004489">
    <property type="entry name" value="PRK05819.1"/>
    <property type="match status" value="1"/>
</dbReference>
<comment type="caution">
    <text evidence="6">The sequence shown here is derived from an EMBL/GenBank/DDBJ whole genome shotgun (WGS) entry which is preliminary data.</text>
</comment>
<evidence type="ECO:0000256" key="1">
    <source>
        <dbReference type="ARBA" id="ARBA00010456"/>
    </source>
</evidence>
<dbReference type="EC" id="2.4.2.1" evidence="4"/>
<gene>
    <name evidence="4 6" type="primary">deoD</name>
    <name evidence="6" type="ORF">M3P05_19490</name>
</gene>
<feature type="binding site" description="in other chain" evidence="4">
    <location>
        <begin position="180"/>
        <end position="182"/>
    </location>
    <ligand>
        <name>a purine D-ribonucleoside</name>
        <dbReference type="ChEBI" id="CHEBI:142355"/>
        <note>ligand shared between dimeric partners</note>
    </ligand>
</feature>
<dbReference type="InterPro" id="IPR035994">
    <property type="entry name" value="Nucleoside_phosphorylase_sf"/>
</dbReference>
<dbReference type="CDD" id="cd09006">
    <property type="entry name" value="PNP_EcPNPI-like"/>
    <property type="match status" value="1"/>
</dbReference>
<accession>A0ABT0PL49</accession>
<keyword evidence="3 4" id="KW-0808">Transferase</keyword>
<comment type="similarity">
    <text evidence="1 4">Belongs to the PNP/UDP phosphorylase family.</text>
</comment>
<evidence type="ECO:0000256" key="2">
    <source>
        <dbReference type="ARBA" id="ARBA00022676"/>
    </source>
</evidence>
<dbReference type="InterPro" id="IPR018016">
    <property type="entry name" value="Nucleoside_phosphorylase_CS"/>
</dbReference>
<comment type="catalytic activity">
    <reaction evidence="4">
        <text>a purine 2'-deoxy-D-ribonucleoside + phosphate = a purine nucleobase + 2-deoxy-alpha-D-ribose 1-phosphate</text>
        <dbReference type="Rhea" id="RHEA:36431"/>
        <dbReference type="ChEBI" id="CHEBI:26386"/>
        <dbReference type="ChEBI" id="CHEBI:43474"/>
        <dbReference type="ChEBI" id="CHEBI:57259"/>
        <dbReference type="ChEBI" id="CHEBI:142361"/>
        <dbReference type="EC" id="2.4.2.1"/>
    </reaction>
</comment>
<feature type="binding site" description="in other chain" evidence="4">
    <location>
        <position position="25"/>
    </location>
    <ligand>
        <name>phosphate</name>
        <dbReference type="ChEBI" id="CHEBI:43474"/>
        <note>ligand shared between dimeric partners</note>
    </ligand>
</feature>
<evidence type="ECO:0000256" key="3">
    <source>
        <dbReference type="ARBA" id="ARBA00022679"/>
    </source>
</evidence>
<dbReference type="GO" id="GO:0004731">
    <property type="term" value="F:purine-nucleoside phosphorylase activity"/>
    <property type="evidence" value="ECO:0007669"/>
    <property type="project" value="UniProtKB-EC"/>
</dbReference>
<proteinExistence type="inferred from homology"/>
<keyword evidence="7" id="KW-1185">Reference proteome</keyword>
<dbReference type="PROSITE" id="PS01232">
    <property type="entry name" value="PNP_UDP_1"/>
    <property type="match status" value="1"/>
</dbReference>
<protein>
    <recommendedName>
        <fullName evidence="4">Purine nucleoside phosphorylase DeoD-type</fullName>
        <shortName evidence="4">PNP</shortName>
        <ecNumber evidence="4">2.4.2.1</ecNumber>
    </recommendedName>
</protein>
<feature type="binding site" evidence="4">
    <location>
        <position position="5"/>
    </location>
    <ligand>
        <name>a purine D-ribonucleoside</name>
        <dbReference type="ChEBI" id="CHEBI:142355"/>
        <note>ligand shared between dimeric partners</note>
    </ligand>
</feature>
<dbReference type="InterPro" id="IPR000845">
    <property type="entry name" value="Nucleoside_phosphorylase_d"/>
</dbReference>
<comment type="function">
    <text evidence="4">Catalyzes the reversible phosphorolytic breakdown of the N-glycosidic bond in the beta-(deoxy)ribonucleoside molecules, with the formation of the corresponding free purine bases and pentose-1-phosphate.</text>
</comment>
<dbReference type="PANTHER" id="PTHR43691">
    <property type="entry name" value="URIDINE PHOSPHORYLASE"/>
    <property type="match status" value="1"/>
</dbReference>
<feature type="domain" description="Nucleoside phosphorylase" evidence="5">
    <location>
        <begin position="16"/>
        <end position="224"/>
    </location>
</feature>
<dbReference type="HAMAP" id="MF_01627">
    <property type="entry name" value="Pur_nucleosid_phosp"/>
    <property type="match status" value="1"/>
</dbReference>
<dbReference type="RefSeq" id="WP_249701792.1">
    <property type="nucleotide sequence ID" value="NZ_JAMFLX010000046.1"/>
</dbReference>
<comment type="subunit">
    <text evidence="4">Homohexamer; trimer of homodimers.</text>
</comment>
<dbReference type="SUPFAM" id="SSF53167">
    <property type="entry name" value="Purine and uridine phosphorylases"/>
    <property type="match status" value="1"/>
</dbReference>
<dbReference type="NCBIfam" id="TIGR00107">
    <property type="entry name" value="deoD"/>
    <property type="match status" value="1"/>
</dbReference>
<evidence type="ECO:0000313" key="6">
    <source>
        <dbReference type="EMBL" id="MCL6272109.1"/>
    </source>
</evidence>
<comment type="caution">
    <text evidence="4">Lacks conserved residue(s) required for the propagation of feature annotation.</text>
</comment>
<dbReference type="PANTHER" id="PTHR43691:SF2">
    <property type="entry name" value="PURINE NUCLEOSIDE PHOSPHORYLASE DEOD-TYPE"/>
    <property type="match status" value="1"/>
</dbReference>
<comment type="catalytic activity">
    <reaction evidence="4">
        <text>a purine D-ribonucleoside + phosphate = a purine nucleobase + alpha-D-ribose 1-phosphate</text>
        <dbReference type="Rhea" id="RHEA:19805"/>
        <dbReference type="ChEBI" id="CHEBI:26386"/>
        <dbReference type="ChEBI" id="CHEBI:43474"/>
        <dbReference type="ChEBI" id="CHEBI:57720"/>
        <dbReference type="ChEBI" id="CHEBI:142355"/>
        <dbReference type="EC" id="2.4.2.1"/>
    </reaction>
</comment>
<dbReference type="Gene3D" id="3.40.50.1580">
    <property type="entry name" value="Nucleoside phosphorylase domain"/>
    <property type="match status" value="1"/>
</dbReference>
<dbReference type="Proteomes" id="UP001203338">
    <property type="component" value="Unassembled WGS sequence"/>
</dbReference>
<dbReference type="InterPro" id="IPR004402">
    <property type="entry name" value="DeoD-type"/>
</dbReference>